<dbReference type="InterPro" id="IPR050095">
    <property type="entry name" value="ECF_ABC_transporter_ATP-bd"/>
</dbReference>
<dbReference type="OrthoDB" id="9784332at2"/>
<dbReference type="PANTHER" id="PTHR43553:SF27">
    <property type="entry name" value="ENERGY-COUPLING FACTOR TRANSPORTER ATP-BINDING PROTEIN ECFA2"/>
    <property type="match status" value="1"/>
</dbReference>
<organism evidence="10 11">
    <name type="scientific">Falseniella ignava</name>
    <dbReference type="NCBI Taxonomy" id="137730"/>
    <lineage>
        <taxon>Bacteria</taxon>
        <taxon>Bacillati</taxon>
        <taxon>Bacillota</taxon>
        <taxon>Bacilli</taxon>
        <taxon>Lactobacillales</taxon>
        <taxon>Aerococcaceae</taxon>
        <taxon>Falseniella</taxon>
    </lineage>
</organism>
<dbReference type="InterPro" id="IPR015856">
    <property type="entry name" value="ABC_transpr_CbiO/EcfA_su"/>
</dbReference>
<dbReference type="NCBIfam" id="TIGR04521">
    <property type="entry name" value="ECF_ATPase_2"/>
    <property type="match status" value="1"/>
</dbReference>
<dbReference type="GO" id="GO:0016887">
    <property type="term" value="F:ATP hydrolysis activity"/>
    <property type="evidence" value="ECO:0007669"/>
    <property type="project" value="InterPro"/>
</dbReference>
<gene>
    <name evidence="10" type="ORF">CYJ57_00710</name>
</gene>
<evidence type="ECO:0000256" key="6">
    <source>
        <dbReference type="ARBA" id="ARBA00022967"/>
    </source>
</evidence>
<dbReference type="Proteomes" id="UP000234384">
    <property type="component" value="Unassembled WGS sequence"/>
</dbReference>
<dbReference type="PANTHER" id="PTHR43553">
    <property type="entry name" value="HEAVY METAL TRANSPORTER"/>
    <property type="match status" value="1"/>
</dbReference>
<dbReference type="InterPro" id="IPR027417">
    <property type="entry name" value="P-loop_NTPase"/>
</dbReference>
<proteinExistence type="inferred from homology"/>
<dbReference type="InterPro" id="IPR003593">
    <property type="entry name" value="AAA+_ATPase"/>
</dbReference>
<dbReference type="InterPro" id="IPR003439">
    <property type="entry name" value="ABC_transporter-like_ATP-bd"/>
</dbReference>
<dbReference type="PROSITE" id="PS50893">
    <property type="entry name" value="ABC_TRANSPORTER_2"/>
    <property type="match status" value="1"/>
</dbReference>
<comment type="similarity">
    <text evidence="8">Belongs to the ABC transporter superfamily. Energy-coupling factor EcfA family.</text>
</comment>
<dbReference type="AlphaFoldDB" id="A0A2I1K511"/>
<evidence type="ECO:0000259" key="9">
    <source>
        <dbReference type="PROSITE" id="PS50893"/>
    </source>
</evidence>
<sequence length="300" mass="33706">MDQHIVFDQVSHIYNEKTPFEVRALDQVSVSIPRGKVTAIIGHTGSGKSTLIQHLNALLRPTHGRMTIDGEVFTKDSKHTNLKQLRKKVSIVFQFPESQLFEETVLKDVMFGPINFGASPEEARQDAIEILRLVGIPDELFERSPFELSGGQMRRVAIAGVLACRPEVLVLDEPTAGLDPAGQKQMMDLFMQLQKDYQLTLVLVTHKMEDVARYADHAIVMERGRVVKEGSPATLFESQQWLESKQLALPHAAEFYHQLLELSDRPAPTVYLPLTIEALADQIIKMKAMGTKEGDDTNEY</sequence>
<dbReference type="RefSeq" id="WP_006700880.1">
    <property type="nucleotide sequence ID" value="NZ_PKHE01000001.1"/>
</dbReference>
<keyword evidence="7 8" id="KW-0472">Membrane</keyword>
<dbReference type="Gene3D" id="3.40.50.300">
    <property type="entry name" value="P-loop containing nucleotide triphosphate hydrolases"/>
    <property type="match status" value="1"/>
</dbReference>
<feature type="domain" description="ABC transporter" evidence="9">
    <location>
        <begin position="5"/>
        <end position="248"/>
    </location>
</feature>
<dbReference type="Pfam" id="PF00005">
    <property type="entry name" value="ABC_tran"/>
    <property type="match status" value="1"/>
</dbReference>
<dbReference type="PROSITE" id="PS00211">
    <property type="entry name" value="ABC_TRANSPORTER_1"/>
    <property type="match status" value="1"/>
</dbReference>
<keyword evidence="6" id="KW-1278">Translocase</keyword>
<dbReference type="GO" id="GO:0005524">
    <property type="term" value="F:ATP binding"/>
    <property type="evidence" value="ECO:0007669"/>
    <property type="project" value="UniProtKB-UniRule"/>
</dbReference>
<evidence type="ECO:0000256" key="4">
    <source>
        <dbReference type="ARBA" id="ARBA00022741"/>
    </source>
</evidence>
<keyword evidence="5 8" id="KW-0067">ATP-binding</keyword>
<dbReference type="SMART" id="SM00382">
    <property type="entry name" value="AAA"/>
    <property type="match status" value="1"/>
</dbReference>
<dbReference type="FunFam" id="3.40.50.300:FF:000224">
    <property type="entry name" value="Energy-coupling factor transporter ATP-binding protein EcfA"/>
    <property type="match status" value="1"/>
</dbReference>
<comment type="caution">
    <text evidence="10">The sequence shown here is derived from an EMBL/GenBank/DDBJ whole genome shotgun (WGS) entry which is preliminary data.</text>
</comment>
<keyword evidence="4 8" id="KW-0547">Nucleotide-binding</keyword>
<evidence type="ECO:0000256" key="7">
    <source>
        <dbReference type="ARBA" id="ARBA00023136"/>
    </source>
</evidence>
<evidence type="ECO:0000256" key="2">
    <source>
        <dbReference type="ARBA" id="ARBA00022448"/>
    </source>
</evidence>
<dbReference type="SUPFAM" id="SSF52540">
    <property type="entry name" value="P-loop containing nucleoside triphosphate hydrolases"/>
    <property type="match status" value="1"/>
</dbReference>
<dbReference type="EMBL" id="PKHE01000001">
    <property type="protein sequence ID" value="PKY90728.1"/>
    <property type="molecule type" value="Genomic_DNA"/>
</dbReference>
<dbReference type="CDD" id="cd03225">
    <property type="entry name" value="ABC_cobalt_CbiO_domain1"/>
    <property type="match status" value="1"/>
</dbReference>
<evidence type="ECO:0000256" key="1">
    <source>
        <dbReference type="ARBA" id="ARBA00004202"/>
    </source>
</evidence>
<comment type="subunit">
    <text evidence="8">Forms a stable energy-coupling factor (ECF) transporter complex composed of 2 membrane-embedded substrate-binding proteins (S component), 2 ATP-binding proteins (A component) and 2 transmembrane proteins (T component).</text>
</comment>
<dbReference type="EC" id="7.-.-.-" evidence="8"/>
<keyword evidence="2 8" id="KW-0813">Transport</keyword>
<protein>
    <recommendedName>
        <fullName evidence="8">Energy-coupling factor transporter ATP-binding protein EcfA2</fullName>
        <ecNumber evidence="8">7.-.-.-</ecNumber>
    </recommendedName>
</protein>
<accession>A0A2I1K511</accession>
<name>A0A2I1K511_9LACT</name>
<comment type="subcellular location">
    <subcellularLocation>
        <location evidence="1 8">Cell membrane</location>
        <topology evidence="1 8">Peripheral membrane protein</topology>
    </subcellularLocation>
</comment>
<evidence type="ECO:0000313" key="10">
    <source>
        <dbReference type="EMBL" id="PKY90728.1"/>
    </source>
</evidence>
<evidence type="ECO:0000313" key="11">
    <source>
        <dbReference type="Proteomes" id="UP000234384"/>
    </source>
</evidence>
<dbReference type="GO" id="GO:0043190">
    <property type="term" value="C:ATP-binding cassette (ABC) transporter complex"/>
    <property type="evidence" value="ECO:0007669"/>
    <property type="project" value="TreeGrafter"/>
</dbReference>
<evidence type="ECO:0000256" key="5">
    <source>
        <dbReference type="ARBA" id="ARBA00022840"/>
    </source>
</evidence>
<evidence type="ECO:0000256" key="8">
    <source>
        <dbReference type="RuleBase" id="RU365104"/>
    </source>
</evidence>
<dbReference type="InterPro" id="IPR030946">
    <property type="entry name" value="EcfA2"/>
</dbReference>
<keyword evidence="3 8" id="KW-1003">Cell membrane</keyword>
<dbReference type="InterPro" id="IPR017871">
    <property type="entry name" value="ABC_transporter-like_CS"/>
</dbReference>
<reference evidence="10 11" key="1">
    <citation type="submission" date="2017-12" db="EMBL/GenBank/DDBJ databases">
        <title>Phylogenetic diversity of female urinary microbiome.</title>
        <authorList>
            <person name="Thomas-White K."/>
            <person name="Wolfe A.J."/>
        </authorList>
    </citation>
    <scope>NUCLEOTIDE SEQUENCE [LARGE SCALE GENOMIC DNA]</scope>
    <source>
        <strain evidence="10 11">UMB0898</strain>
    </source>
</reference>
<dbReference type="GO" id="GO:0042626">
    <property type="term" value="F:ATPase-coupled transmembrane transporter activity"/>
    <property type="evidence" value="ECO:0007669"/>
    <property type="project" value="TreeGrafter"/>
</dbReference>
<comment type="function">
    <text evidence="8">ATP-binding (A) component of a common energy-coupling factor (ECF) ABC-transporter complex.</text>
</comment>
<evidence type="ECO:0000256" key="3">
    <source>
        <dbReference type="ARBA" id="ARBA00022475"/>
    </source>
</evidence>